<dbReference type="Proteomes" id="UP000554482">
    <property type="component" value="Unassembled WGS sequence"/>
</dbReference>
<accession>A0A7J6XD07</accession>
<organism evidence="3 4">
    <name type="scientific">Thalictrum thalictroides</name>
    <name type="common">Rue-anemone</name>
    <name type="synonym">Anemone thalictroides</name>
    <dbReference type="NCBI Taxonomy" id="46969"/>
    <lineage>
        <taxon>Eukaryota</taxon>
        <taxon>Viridiplantae</taxon>
        <taxon>Streptophyta</taxon>
        <taxon>Embryophyta</taxon>
        <taxon>Tracheophyta</taxon>
        <taxon>Spermatophyta</taxon>
        <taxon>Magnoliopsida</taxon>
        <taxon>Ranunculales</taxon>
        <taxon>Ranunculaceae</taxon>
        <taxon>Thalictroideae</taxon>
        <taxon>Thalictrum</taxon>
    </lineage>
</organism>
<dbReference type="SUPFAM" id="SSF101148">
    <property type="entry name" value="Plant invertase/pectin methylesterase inhibitor"/>
    <property type="match status" value="1"/>
</dbReference>
<dbReference type="SMART" id="SM00856">
    <property type="entry name" value="PMEI"/>
    <property type="match status" value="1"/>
</dbReference>
<dbReference type="Pfam" id="PF04043">
    <property type="entry name" value="PMEI"/>
    <property type="match status" value="1"/>
</dbReference>
<keyword evidence="1" id="KW-0732">Signal</keyword>
<dbReference type="AlphaFoldDB" id="A0A7J6XD07"/>
<comment type="caution">
    <text evidence="3">The sequence shown here is derived from an EMBL/GenBank/DDBJ whole genome shotgun (WGS) entry which is preliminary data.</text>
</comment>
<feature type="chain" id="PRO_5029845715" description="Pectinesterase inhibitor domain-containing protein" evidence="1">
    <location>
        <begin position="26"/>
        <end position="173"/>
    </location>
</feature>
<dbReference type="OrthoDB" id="770764at2759"/>
<dbReference type="EMBL" id="JABWDY010001435">
    <property type="protein sequence ID" value="KAF5207429.1"/>
    <property type="molecule type" value="Genomic_DNA"/>
</dbReference>
<evidence type="ECO:0000313" key="4">
    <source>
        <dbReference type="Proteomes" id="UP000554482"/>
    </source>
</evidence>
<dbReference type="CDD" id="cd15800">
    <property type="entry name" value="PMEI-like_2"/>
    <property type="match status" value="1"/>
</dbReference>
<proteinExistence type="predicted"/>
<feature type="signal peptide" evidence="1">
    <location>
        <begin position="1"/>
        <end position="25"/>
    </location>
</feature>
<keyword evidence="4" id="KW-1185">Reference proteome</keyword>
<feature type="domain" description="Pectinesterase inhibitor" evidence="2">
    <location>
        <begin position="25"/>
        <end position="165"/>
    </location>
</feature>
<name>A0A7J6XD07_THATH</name>
<reference evidence="3 4" key="1">
    <citation type="submission" date="2020-06" db="EMBL/GenBank/DDBJ databases">
        <title>Transcriptomic and genomic resources for Thalictrum thalictroides and T. hernandezii: Facilitating candidate gene discovery in an emerging model plant lineage.</title>
        <authorList>
            <person name="Arias T."/>
            <person name="Riano-Pachon D.M."/>
            <person name="Di Stilio V.S."/>
        </authorList>
    </citation>
    <scope>NUCLEOTIDE SEQUENCE [LARGE SCALE GENOMIC DNA]</scope>
    <source>
        <strain evidence="4">cv. WT478/WT964</strain>
        <tissue evidence="3">Leaves</tissue>
    </source>
</reference>
<gene>
    <name evidence="3" type="ORF">FRX31_002985</name>
</gene>
<dbReference type="InterPro" id="IPR006501">
    <property type="entry name" value="Pectinesterase_inhib_dom"/>
</dbReference>
<evidence type="ECO:0000313" key="3">
    <source>
        <dbReference type="EMBL" id="KAF5207429.1"/>
    </source>
</evidence>
<dbReference type="InterPro" id="IPR035513">
    <property type="entry name" value="Invertase/methylesterase_inhib"/>
</dbReference>
<evidence type="ECO:0000256" key="1">
    <source>
        <dbReference type="SAM" id="SignalP"/>
    </source>
</evidence>
<dbReference type="Gene3D" id="1.20.140.40">
    <property type="entry name" value="Invertase/pectin methylesterase inhibitor family protein"/>
    <property type="match status" value="1"/>
</dbReference>
<evidence type="ECO:0000259" key="2">
    <source>
        <dbReference type="SMART" id="SM00856"/>
    </source>
</evidence>
<protein>
    <recommendedName>
        <fullName evidence="2">Pectinesterase inhibitor domain-containing protein</fullName>
    </recommendedName>
</protein>
<sequence>MASNQHLIIIFAATTAIFFLASAHAAQINPAELCPKTDFPFLCKAILKNVHGGCQRALKANIAATIIQTSKTMAALEHLLPTATGKLKQCLDQTKTEYENAIYNMVSVLKAMKEKDKGTVDSNLAAVYTGYSQMNDCFDELHVAHNPFIHENQVLKELATNSLTFGNEIKYQG</sequence>
<dbReference type="GO" id="GO:0004857">
    <property type="term" value="F:enzyme inhibitor activity"/>
    <property type="evidence" value="ECO:0007669"/>
    <property type="project" value="InterPro"/>
</dbReference>